<dbReference type="AlphaFoldDB" id="A0A1S4FY94"/>
<dbReference type="PANTHER" id="PTHR10606:SF44">
    <property type="entry name" value="6-PHOSPHOFRUCTO 2-KINASE_FRUCTOSE 2,6-BISPHOSPHATASE LONG FORM"/>
    <property type="match status" value="1"/>
</dbReference>
<dbReference type="HOGENOM" id="CLU_421270_0_0_1"/>
<feature type="compositionally biased region" description="Low complexity" evidence="11">
    <location>
        <begin position="35"/>
        <end position="46"/>
    </location>
</feature>
<comment type="similarity">
    <text evidence="1">In the C-terminal section; belongs to the phosphoglycerate mutase family.</text>
</comment>
<keyword evidence="7" id="KW-0067">ATP-binding</keyword>
<dbReference type="PROSITE" id="PS00175">
    <property type="entry name" value="PG_MUTASE"/>
    <property type="match status" value="1"/>
</dbReference>
<evidence type="ECO:0000256" key="8">
    <source>
        <dbReference type="ARBA" id="ARBA00023268"/>
    </source>
</evidence>
<organism evidence="13 14">
    <name type="scientific">Aedes aegypti</name>
    <name type="common">Yellowfever mosquito</name>
    <name type="synonym">Culex aegypti</name>
    <dbReference type="NCBI Taxonomy" id="7159"/>
    <lineage>
        <taxon>Eukaryota</taxon>
        <taxon>Metazoa</taxon>
        <taxon>Ecdysozoa</taxon>
        <taxon>Arthropoda</taxon>
        <taxon>Hexapoda</taxon>
        <taxon>Insecta</taxon>
        <taxon>Pterygota</taxon>
        <taxon>Neoptera</taxon>
        <taxon>Endopterygota</taxon>
        <taxon>Diptera</taxon>
        <taxon>Nematocera</taxon>
        <taxon>Culicoidea</taxon>
        <taxon>Culicidae</taxon>
        <taxon>Culicinae</taxon>
        <taxon>Aedini</taxon>
        <taxon>Aedes</taxon>
        <taxon>Stegomyia</taxon>
    </lineage>
</organism>
<keyword evidence="8" id="KW-0511">Multifunctional enzyme</keyword>
<dbReference type="EMBL" id="CH477980">
    <property type="protein sequence ID" value="EAT34648.1"/>
    <property type="molecule type" value="Genomic_DNA"/>
</dbReference>
<dbReference type="Pfam" id="PF01591">
    <property type="entry name" value="6PF2K"/>
    <property type="match status" value="1"/>
</dbReference>
<dbReference type="GO" id="GO:0005829">
    <property type="term" value="C:cytosol"/>
    <property type="evidence" value="ECO:0007669"/>
    <property type="project" value="TreeGrafter"/>
</dbReference>
<accession>A0A1S4FY94</accession>
<evidence type="ECO:0000259" key="12">
    <source>
        <dbReference type="Pfam" id="PF01591"/>
    </source>
</evidence>
<keyword evidence="5" id="KW-0418">Kinase</keyword>
<dbReference type="InterPro" id="IPR027417">
    <property type="entry name" value="P-loop_NTPase"/>
</dbReference>
<evidence type="ECO:0000256" key="9">
    <source>
        <dbReference type="PIRSR" id="PIRSR613078-1"/>
    </source>
</evidence>
<evidence type="ECO:0000256" key="4">
    <source>
        <dbReference type="ARBA" id="ARBA00022741"/>
    </source>
</evidence>
<dbReference type="GO" id="GO:0005524">
    <property type="term" value="F:ATP binding"/>
    <property type="evidence" value="ECO:0007669"/>
    <property type="project" value="UniProtKB-KW"/>
</dbReference>
<gene>
    <name evidence="13" type="ORF">AaeL_AAEL013132</name>
</gene>
<keyword evidence="3" id="KW-0808">Transferase</keyword>
<dbReference type="OMA" id="RWIQERC"/>
<dbReference type="GO" id="GO:0004331">
    <property type="term" value="F:fructose-2,6-bisphosphate 2-phosphatase activity"/>
    <property type="evidence" value="ECO:0007669"/>
    <property type="project" value="TreeGrafter"/>
</dbReference>
<feature type="binding site" evidence="10">
    <location>
        <begin position="315"/>
        <end position="322"/>
    </location>
    <ligand>
        <name>substrate</name>
    </ligand>
</feature>
<dbReference type="Gene3D" id="3.40.50.300">
    <property type="entry name" value="P-loop containing nucleotide triphosphate hydrolases"/>
    <property type="match status" value="1"/>
</dbReference>
<proteinExistence type="inferred from homology"/>
<evidence type="ECO:0000256" key="5">
    <source>
        <dbReference type="ARBA" id="ARBA00022777"/>
    </source>
</evidence>
<keyword evidence="2" id="KW-0597">Phosphoprotein</keyword>
<dbReference type="CDD" id="cd07067">
    <property type="entry name" value="HP_PGM_like"/>
    <property type="match status" value="1"/>
</dbReference>
<dbReference type="SUPFAM" id="SSF52540">
    <property type="entry name" value="P-loop containing nucleoside triphosphate hydrolases"/>
    <property type="match status" value="1"/>
</dbReference>
<dbReference type="Gene3D" id="3.40.50.1240">
    <property type="entry name" value="Phosphoglycerate mutase-like"/>
    <property type="match status" value="1"/>
</dbReference>
<dbReference type="InterPro" id="IPR013078">
    <property type="entry name" value="His_Pase_superF_clade-1"/>
</dbReference>
<feature type="binding site" evidence="10">
    <location>
        <position position="365"/>
    </location>
    <ligand>
        <name>substrate</name>
    </ligand>
</feature>
<evidence type="ECO:0000256" key="10">
    <source>
        <dbReference type="PIRSR" id="PIRSR613078-2"/>
    </source>
</evidence>
<evidence type="ECO:0000256" key="1">
    <source>
        <dbReference type="ARBA" id="ARBA00008408"/>
    </source>
</evidence>
<evidence type="ECO:0000256" key="3">
    <source>
        <dbReference type="ARBA" id="ARBA00022679"/>
    </source>
</evidence>
<evidence type="ECO:0000256" key="11">
    <source>
        <dbReference type="SAM" id="MobiDB-lite"/>
    </source>
</evidence>
<dbReference type="SUPFAM" id="SSF53254">
    <property type="entry name" value="Phosphoglycerate mutase-like"/>
    <property type="match status" value="1"/>
</dbReference>
<dbReference type="InterPro" id="IPR029033">
    <property type="entry name" value="His_PPase_superfam"/>
</dbReference>
<reference evidence="13" key="3">
    <citation type="submission" date="2012-09" db="EMBL/GenBank/DDBJ databases">
        <authorList>
            <consortium name="VectorBase"/>
        </authorList>
    </citation>
    <scope>NUCLEOTIDE SEQUENCE</scope>
    <source>
        <strain evidence="13">Liverpool</strain>
    </source>
</reference>
<dbReference type="InterPro" id="IPR001345">
    <property type="entry name" value="PG/BPGM_mutase_AS"/>
</dbReference>
<feature type="domain" description="6-phosphofructo-2-kinase" evidence="12">
    <location>
        <begin position="94"/>
        <end position="308"/>
    </location>
</feature>
<name>A0A1S4FY94_AEDAE</name>
<dbReference type="GO" id="GO:0003873">
    <property type="term" value="F:6-phosphofructo-2-kinase activity"/>
    <property type="evidence" value="ECO:0007669"/>
    <property type="project" value="InterPro"/>
</dbReference>
<dbReference type="Proteomes" id="UP000682892">
    <property type="component" value="Unassembled WGS sequence"/>
</dbReference>
<dbReference type="FunFam" id="3.40.50.1240:FF:000001">
    <property type="entry name" value="6-phosphofructo-2-kinase/fructose-2, 6-bisphosphatase 3 isoform 2"/>
    <property type="match status" value="1"/>
</dbReference>
<reference evidence="13" key="1">
    <citation type="submission" date="2005-10" db="EMBL/GenBank/DDBJ databases">
        <authorList>
            <person name="Loftus B.J."/>
            <person name="Nene V.M."/>
            <person name="Hannick L.I."/>
            <person name="Bidwell S."/>
            <person name="Haas B."/>
            <person name="Amedeo P."/>
            <person name="Orvis J."/>
            <person name="Wortman J.R."/>
            <person name="White O.R."/>
            <person name="Salzberg S."/>
            <person name="Shumway M."/>
            <person name="Koo H."/>
            <person name="Zhao Y."/>
            <person name="Holmes M."/>
            <person name="Miller J."/>
            <person name="Schatz M."/>
            <person name="Pop M."/>
            <person name="Pai G."/>
            <person name="Utterback T."/>
            <person name="Rogers Y.-H."/>
            <person name="Kravitz S."/>
            <person name="Fraser C.M."/>
        </authorList>
    </citation>
    <scope>NUCLEOTIDE SEQUENCE</scope>
    <source>
        <strain evidence="13">Liverpool</strain>
    </source>
</reference>
<dbReference type="InterPro" id="IPR013079">
    <property type="entry name" value="6Phosfructo_kin"/>
</dbReference>
<dbReference type="GO" id="GO:0006003">
    <property type="term" value="P:fructose 2,6-bisphosphate metabolic process"/>
    <property type="evidence" value="ECO:0007669"/>
    <property type="project" value="InterPro"/>
</dbReference>
<feature type="region of interest" description="Disordered" evidence="11">
    <location>
        <begin position="505"/>
        <end position="535"/>
    </location>
</feature>
<dbReference type="Pfam" id="PF00300">
    <property type="entry name" value="His_Phos_1"/>
    <property type="match status" value="1"/>
</dbReference>
<dbReference type="PANTHER" id="PTHR10606">
    <property type="entry name" value="6-PHOSPHOFRUCTO-2-KINASE/FRUCTOSE-2,6-BISPHOSPHATASE"/>
    <property type="match status" value="1"/>
</dbReference>
<dbReference type="GO" id="GO:0006000">
    <property type="term" value="P:fructose metabolic process"/>
    <property type="evidence" value="ECO:0007669"/>
    <property type="project" value="InterPro"/>
</dbReference>
<feature type="region of interest" description="Disordered" evidence="11">
    <location>
        <begin position="1"/>
        <end position="54"/>
    </location>
</feature>
<feature type="active site" description="Proton donor/acceptor" evidence="9">
    <location>
        <position position="385"/>
    </location>
</feature>
<evidence type="ECO:0000313" key="14">
    <source>
        <dbReference type="Proteomes" id="UP000682892"/>
    </source>
</evidence>
<dbReference type="PRINTS" id="PR00991">
    <property type="entry name" value="6PFRUCTKNASE"/>
</dbReference>
<dbReference type="FunFam" id="3.40.50.300:FF:000047">
    <property type="entry name" value="6-phosphofructo-2-kinase/fructose-2, 6-bisphosphatase 3 isoform 2"/>
    <property type="match status" value="1"/>
</dbReference>
<evidence type="ECO:0000313" key="13">
    <source>
        <dbReference type="EMBL" id="EAT34648.1"/>
    </source>
</evidence>
<protein>
    <submittedName>
        <fullName evidence="13">AAEL013132-PC</fullName>
    </submittedName>
</protein>
<feature type="active site" description="Tele-phosphohistidine intermediate" evidence="9">
    <location>
        <position position="316"/>
    </location>
</feature>
<reference evidence="13" key="2">
    <citation type="journal article" date="2007" name="Science">
        <title>Genome sequence of Aedes aegypti, a major arbovirus vector.</title>
        <authorList>
            <person name="Nene V."/>
            <person name="Wortman J.R."/>
            <person name="Lawson D."/>
            <person name="Haas B."/>
            <person name="Kodira C."/>
            <person name="Tu Z.J."/>
            <person name="Loftus B."/>
            <person name="Xi Z."/>
            <person name="Megy K."/>
            <person name="Grabherr M."/>
            <person name="Ren Q."/>
            <person name="Zdobnov E.M."/>
            <person name="Lobo N.F."/>
            <person name="Campbell K.S."/>
            <person name="Brown S.E."/>
            <person name="Bonaldo M.F."/>
            <person name="Zhu J."/>
            <person name="Sinkins S.P."/>
            <person name="Hogenkamp D.G."/>
            <person name="Amedeo P."/>
            <person name="Arensburger P."/>
            <person name="Atkinson P.W."/>
            <person name="Bidwell S."/>
            <person name="Biedler J."/>
            <person name="Birney E."/>
            <person name="Bruggner R.V."/>
            <person name="Costas J."/>
            <person name="Coy M.R."/>
            <person name="Crabtree J."/>
            <person name="Crawford M."/>
            <person name="Debruyn B."/>
            <person name="Decaprio D."/>
            <person name="Eiglmeier K."/>
            <person name="Eisenstadt E."/>
            <person name="El-Dorry H."/>
            <person name="Gelbart W.M."/>
            <person name="Gomes S.L."/>
            <person name="Hammond M."/>
            <person name="Hannick L.I."/>
            <person name="Hogan J.R."/>
            <person name="Holmes M.H."/>
            <person name="Jaffe D."/>
            <person name="Johnston J.S."/>
            <person name="Kennedy R.C."/>
            <person name="Koo H."/>
            <person name="Kravitz S."/>
            <person name="Kriventseva E.V."/>
            <person name="Kulp D."/>
            <person name="Labutti K."/>
            <person name="Lee E."/>
            <person name="Li S."/>
            <person name="Lovin D.D."/>
            <person name="Mao C."/>
            <person name="Mauceli E."/>
            <person name="Menck C.F."/>
            <person name="Miller J.R."/>
            <person name="Montgomery P."/>
            <person name="Mori A."/>
            <person name="Nascimento A.L."/>
            <person name="Naveira H.F."/>
            <person name="Nusbaum C."/>
            <person name="O'leary S."/>
            <person name="Orvis J."/>
            <person name="Pertea M."/>
            <person name="Quesneville H."/>
            <person name="Reidenbach K.R."/>
            <person name="Rogers Y.H."/>
            <person name="Roth C.W."/>
            <person name="Schneider J.R."/>
            <person name="Schatz M."/>
            <person name="Shumway M."/>
            <person name="Stanke M."/>
            <person name="Stinson E.O."/>
            <person name="Tubio J.M."/>
            <person name="Vanzee J.P."/>
            <person name="Verjovski-Almeida S."/>
            <person name="Werner D."/>
            <person name="White O."/>
            <person name="Wyder S."/>
            <person name="Zeng Q."/>
            <person name="Zhao Q."/>
            <person name="Zhao Y."/>
            <person name="Hill C.A."/>
            <person name="Raikhel A.S."/>
            <person name="Soares M.B."/>
            <person name="Knudson D.L."/>
            <person name="Lee N.H."/>
            <person name="Galagan J."/>
            <person name="Salzberg S.L."/>
            <person name="Paulsen I.T."/>
            <person name="Dimopoulos G."/>
            <person name="Collins F.H."/>
            <person name="Birren B."/>
            <person name="Fraser-Liggett C.M."/>
            <person name="Severson D.W."/>
        </authorList>
    </citation>
    <scope>NUCLEOTIDE SEQUENCE [LARGE SCALE GENOMIC DNA]</scope>
    <source>
        <strain evidence="13">Liverpool</strain>
    </source>
</reference>
<sequence length="535" mass="60786">MDVIVGNSLSSSVSPGKPTVTGASGGGISLPPAASRSLRVRTSSTSGKYNDGGPISEIQLCPSVMSEDTKKMLPPTTETIQTKPFPIRGERANYVNSPHVIAMVGLPARGKTYISKKLSRYLNWIGINTKVFNLGEYRRHATDAYRSHEFFRPDNEVAMAIRQHCAEMALQDVCQWLENGGEVAVFDATNSTRERRRMIKDIIVNKMGYKLFFVESICDDPQIIEQNIMEVKVSSPDYRNMNMDEALNDFRLRIEHYQERYEPLVEEIETDLSYMKIYNTGEKVVVHKHEGHIQSRIVYYLMNIHITPRTIYLTRHGESEHNLKGLIGGDSVLSDRGRRYSQALSKYIQEQQIEGLRVWTSWLKRTIQTVADVNAPQERWKALNEIDAGICEEMTYEQIQAKFPEEFKARDQNKFAYRYPRGESYEDLVVRLEPVMMELERQGNVLVVSHQAVLRCVLAYFLDKSADELPYLKVPLHTIIKLTPVAYGCKVEHIKLPIDAVDTHRAKPEMPEDDSAGSSTVVTPDDSPTNGTCSR</sequence>
<evidence type="ECO:0000256" key="7">
    <source>
        <dbReference type="ARBA" id="ARBA00022840"/>
    </source>
</evidence>
<keyword evidence="4" id="KW-0547">Nucleotide-binding</keyword>
<evidence type="ECO:0000256" key="6">
    <source>
        <dbReference type="ARBA" id="ARBA00022801"/>
    </source>
</evidence>
<dbReference type="SMART" id="SM00855">
    <property type="entry name" value="PGAM"/>
    <property type="match status" value="1"/>
</dbReference>
<dbReference type="InterPro" id="IPR003094">
    <property type="entry name" value="6Pfruct_kin"/>
</dbReference>
<evidence type="ECO:0000256" key="2">
    <source>
        <dbReference type="ARBA" id="ARBA00022553"/>
    </source>
</evidence>
<feature type="compositionally biased region" description="Polar residues" evidence="11">
    <location>
        <begin position="516"/>
        <end position="535"/>
    </location>
</feature>
<keyword evidence="6" id="KW-0378">Hydrolase</keyword>